<dbReference type="AlphaFoldDB" id="A0A843UN15"/>
<dbReference type="Proteomes" id="UP000652761">
    <property type="component" value="Unassembled WGS sequence"/>
</dbReference>
<reference evidence="1" key="1">
    <citation type="submission" date="2017-07" db="EMBL/GenBank/DDBJ databases">
        <title>Taro Niue Genome Assembly and Annotation.</title>
        <authorList>
            <person name="Atibalentja N."/>
            <person name="Keating K."/>
            <person name="Fields C.J."/>
        </authorList>
    </citation>
    <scope>NUCLEOTIDE SEQUENCE</scope>
    <source>
        <strain evidence="1">Niue_2</strain>
        <tissue evidence="1">Leaf</tissue>
    </source>
</reference>
<comment type="caution">
    <text evidence="1">The sequence shown here is derived from an EMBL/GenBank/DDBJ whole genome shotgun (WGS) entry which is preliminary data.</text>
</comment>
<sequence length="73" mass="8274">MKVDVVVPWTRSLWHSSGTERRHSTLIEGVVASAHAMKVDVVVHWTRRGRFGIRNEGGRRSSLDEMASALFRT</sequence>
<evidence type="ECO:0000313" key="1">
    <source>
        <dbReference type="EMBL" id="MQL82363.1"/>
    </source>
</evidence>
<name>A0A843UN15_COLES</name>
<dbReference type="EMBL" id="NMUH01000627">
    <property type="protein sequence ID" value="MQL82363.1"/>
    <property type="molecule type" value="Genomic_DNA"/>
</dbReference>
<evidence type="ECO:0000313" key="2">
    <source>
        <dbReference type="Proteomes" id="UP000652761"/>
    </source>
</evidence>
<proteinExistence type="predicted"/>
<organism evidence="1 2">
    <name type="scientific">Colocasia esculenta</name>
    <name type="common">Wild taro</name>
    <name type="synonym">Arum esculentum</name>
    <dbReference type="NCBI Taxonomy" id="4460"/>
    <lineage>
        <taxon>Eukaryota</taxon>
        <taxon>Viridiplantae</taxon>
        <taxon>Streptophyta</taxon>
        <taxon>Embryophyta</taxon>
        <taxon>Tracheophyta</taxon>
        <taxon>Spermatophyta</taxon>
        <taxon>Magnoliopsida</taxon>
        <taxon>Liliopsida</taxon>
        <taxon>Araceae</taxon>
        <taxon>Aroideae</taxon>
        <taxon>Colocasieae</taxon>
        <taxon>Colocasia</taxon>
    </lineage>
</organism>
<gene>
    <name evidence="1" type="ORF">Taro_014832</name>
</gene>
<accession>A0A843UN15</accession>
<keyword evidence="2" id="KW-1185">Reference proteome</keyword>
<protein>
    <submittedName>
        <fullName evidence="1">Uncharacterized protein</fullName>
    </submittedName>
</protein>